<gene>
    <name evidence="1" type="ORF">OPS25_08335</name>
</gene>
<dbReference type="InterPro" id="IPR021879">
    <property type="entry name" value="VC2046_fam"/>
</dbReference>
<organism evidence="1 2">
    <name type="scientific">Alteromonas aquimaris</name>
    <dbReference type="NCBI Taxonomy" id="2998417"/>
    <lineage>
        <taxon>Bacteria</taxon>
        <taxon>Pseudomonadati</taxon>
        <taxon>Pseudomonadota</taxon>
        <taxon>Gammaproteobacteria</taxon>
        <taxon>Alteromonadales</taxon>
        <taxon>Alteromonadaceae</taxon>
        <taxon>Alteromonas/Salinimonas group</taxon>
        <taxon>Alteromonas</taxon>
    </lineage>
</organism>
<protein>
    <submittedName>
        <fullName evidence="1">VC2046/SO_2500 family protein</fullName>
    </submittedName>
</protein>
<evidence type="ECO:0000313" key="2">
    <source>
        <dbReference type="Proteomes" id="UP001142810"/>
    </source>
</evidence>
<evidence type="ECO:0000313" key="1">
    <source>
        <dbReference type="EMBL" id="MCW8108501.1"/>
    </source>
</evidence>
<accession>A0ABT3P6V3</accession>
<dbReference type="Pfam" id="PF11993">
    <property type="entry name" value="VC2046"/>
    <property type="match status" value="1"/>
</dbReference>
<dbReference type="Proteomes" id="UP001142810">
    <property type="component" value="Unassembled WGS sequence"/>
</dbReference>
<keyword evidence="2" id="KW-1185">Reference proteome</keyword>
<reference evidence="1" key="1">
    <citation type="submission" date="2022-11" db="EMBL/GenBank/DDBJ databases">
        <title>Alteromonas sp. nov., isolated from sea water of the Qingdao.</title>
        <authorList>
            <person name="Wang Q."/>
        </authorList>
    </citation>
    <scope>NUCLEOTIDE SEQUENCE</scope>
    <source>
        <strain evidence="1">ASW11-7</strain>
    </source>
</reference>
<dbReference type="RefSeq" id="WP_265617224.1">
    <property type="nucleotide sequence ID" value="NZ_JAPFRD010000010.1"/>
</dbReference>
<comment type="caution">
    <text evidence="1">The sequence shown here is derived from an EMBL/GenBank/DDBJ whole genome shotgun (WGS) entry which is preliminary data.</text>
</comment>
<dbReference type="EMBL" id="JAPFRD010000010">
    <property type="protein sequence ID" value="MCW8108501.1"/>
    <property type="molecule type" value="Genomic_DNA"/>
</dbReference>
<name>A0ABT3P6V3_9ALTE</name>
<proteinExistence type="predicted"/>
<sequence length="157" mass="17385">MVDSVKSVQPANIEWQGKLAEAVHSKSLFSLYLAMHSQPGASPLSFHSNAKQAREFDVTSLNHYRRAPRASSEKAVKCLSHTNRLLQQGDTPGVLLWQSMHPDPLSVVDNPKKLPPDVKSNCSYLTQHLLQHEHSNQIEVDETLLGDIVAASVELVN</sequence>